<keyword evidence="8" id="KW-1185">Reference proteome</keyword>
<dbReference type="InterPro" id="IPR030678">
    <property type="entry name" value="Peptide/Ni-bd"/>
</dbReference>
<evidence type="ECO:0000259" key="6">
    <source>
        <dbReference type="Pfam" id="PF00496"/>
    </source>
</evidence>
<dbReference type="EMBL" id="BAAATL010000029">
    <property type="protein sequence ID" value="GAA2500489.1"/>
    <property type="molecule type" value="Genomic_DNA"/>
</dbReference>
<proteinExistence type="inferred from homology"/>
<feature type="chain" id="PRO_5046182518" evidence="5">
    <location>
        <begin position="24"/>
        <end position="501"/>
    </location>
</feature>
<dbReference type="InterPro" id="IPR039424">
    <property type="entry name" value="SBP_5"/>
</dbReference>
<dbReference type="Pfam" id="PF00496">
    <property type="entry name" value="SBP_bac_5"/>
    <property type="match status" value="1"/>
</dbReference>
<comment type="subcellular location">
    <subcellularLocation>
        <location evidence="1">Cell membrane</location>
        <topology evidence="1">Lipid-anchor</topology>
    </subcellularLocation>
</comment>
<dbReference type="PANTHER" id="PTHR30290">
    <property type="entry name" value="PERIPLASMIC BINDING COMPONENT OF ABC TRANSPORTER"/>
    <property type="match status" value="1"/>
</dbReference>
<accession>A0ABN3MEL8</accession>
<dbReference type="Gene3D" id="3.40.190.10">
    <property type="entry name" value="Periplasmic binding protein-like II"/>
    <property type="match status" value="1"/>
</dbReference>
<evidence type="ECO:0000256" key="4">
    <source>
        <dbReference type="ARBA" id="ARBA00022729"/>
    </source>
</evidence>
<evidence type="ECO:0000313" key="7">
    <source>
        <dbReference type="EMBL" id="GAA2500489.1"/>
    </source>
</evidence>
<feature type="signal peptide" evidence="5">
    <location>
        <begin position="1"/>
        <end position="23"/>
    </location>
</feature>
<evidence type="ECO:0000256" key="3">
    <source>
        <dbReference type="ARBA" id="ARBA00022448"/>
    </source>
</evidence>
<reference evidence="7 8" key="1">
    <citation type="journal article" date="2019" name="Int. J. Syst. Evol. Microbiol.">
        <title>The Global Catalogue of Microorganisms (GCM) 10K type strain sequencing project: providing services to taxonomists for standard genome sequencing and annotation.</title>
        <authorList>
            <consortium name="The Broad Institute Genomics Platform"/>
            <consortium name="The Broad Institute Genome Sequencing Center for Infectious Disease"/>
            <person name="Wu L."/>
            <person name="Ma J."/>
        </authorList>
    </citation>
    <scope>NUCLEOTIDE SEQUENCE [LARGE SCALE GENOMIC DNA]</scope>
    <source>
        <strain evidence="7 8">JCM 6923</strain>
    </source>
</reference>
<name>A0ABN3MEL8_9ACTN</name>
<comment type="similarity">
    <text evidence="2">Belongs to the bacterial solute-binding protein 5 family.</text>
</comment>
<dbReference type="InterPro" id="IPR000914">
    <property type="entry name" value="SBP_5_dom"/>
</dbReference>
<gene>
    <name evidence="7" type="ORF">GCM10010422_57020</name>
</gene>
<keyword evidence="3" id="KW-0813">Transport</keyword>
<dbReference type="Proteomes" id="UP001501721">
    <property type="component" value="Unassembled WGS sequence"/>
</dbReference>
<protein>
    <submittedName>
        <fullName evidence="7">ABC transporter substrate-binding protein</fullName>
    </submittedName>
</protein>
<dbReference type="PANTHER" id="PTHR30290:SF9">
    <property type="entry name" value="OLIGOPEPTIDE-BINDING PROTEIN APPA"/>
    <property type="match status" value="1"/>
</dbReference>
<dbReference type="Gene3D" id="3.90.76.10">
    <property type="entry name" value="Dipeptide-binding Protein, Domain 1"/>
    <property type="match status" value="1"/>
</dbReference>
<evidence type="ECO:0000256" key="1">
    <source>
        <dbReference type="ARBA" id="ARBA00004193"/>
    </source>
</evidence>
<evidence type="ECO:0000256" key="5">
    <source>
        <dbReference type="SAM" id="SignalP"/>
    </source>
</evidence>
<dbReference type="Gene3D" id="3.10.105.10">
    <property type="entry name" value="Dipeptide-binding Protein, Domain 3"/>
    <property type="match status" value="1"/>
</dbReference>
<evidence type="ECO:0000313" key="8">
    <source>
        <dbReference type="Proteomes" id="UP001501721"/>
    </source>
</evidence>
<dbReference type="SUPFAM" id="SSF53850">
    <property type="entry name" value="Periplasmic binding protein-like II"/>
    <property type="match status" value="1"/>
</dbReference>
<sequence>MIMLPRRIPALTLSAALVTVTLAGCGSGADRHSTDALTVGLVAEPATLDFSTTDGAAIPQALLGNVYEGLVRIDQQGRIQPGLAKSYDRSADGRTYTFHLRDNVKFTNGKAFTADDAVFSINRVRTVWKLKIAQQMDDVRSATKVDADTVKVTLKHPSNNWLYSMTTRVGAMYSRDGVSDLKEHPVGTGPFEVKSWQRGDSLVLKRNTGYWGARPALDTVTLKYFKDSGALNNAMLAGDINVLGAVQAPETLSMFKDKSRFQVIDGSSTAEVVLSMNNSRKPFQDKRVRQAVRYAIDHEALLKTTRAGRGTLIGSQESPSDPWYAGASNRYPYDPAKAKRLLKEAGAEGTSIRMRIPNLPYAVSAAQVVQDQLAQVGLKVRIEPLEFPARWLSEVFDKADYDMSIIAQAEPRDQWIFADPHYYFRYDNPAYAQLLQKADAGSPQEASADYRQALKLLSQDAAADWLYLMPNLMVADKSLRGLPVNQVGEGLEFAGVRWSGK</sequence>
<dbReference type="CDD" id="cd08494">
    <property type="entry name" value="PBP2_NikA_DppA_OppA_like_6"/>
    <property type="match status" value="1"/>
</dbReference>
<organism evidence="7 8">
    <name type="scientific">Streptomyces graminearus</name>
    <dbReference type="NCBI Taxonomy" id="284030"/>
    <lineage>
        <taxon>Bacteria</taxon>
        <taxon>Bacillati</taxon>
        <taxon>Actinomycetota</taxon>
        <taxon>Actinomycetes</taxon>
        <taxon>Kitasatosporales</taxon>
        <taxon>Streptomycetaceae</taxon>
        <taxon>Streptomyces</taxon>
    </lineage>
</organism>
<dbReference type="InterPro" id="IPR023765">
    <property type="entry name" value="SBP_5_CS"/>
</dbReference>
<keyword evidence="4 5" id="KW-0732">Signal</keyword>
<dbReference type="PIRSF" id="PIRSF002741">
    <property type="entry name" value="MppA"/>
    <property type="match status" value="1"/>
</dbReference>
<feature type="domain" description="Solute-binding protein family 5" evidence="6">
    <location>
        <begin position="79"/>
        <end position="407"/>
    </location>
</feature>
<comment type="caution">
    <text evidence="7">The sequence shown here is derived from an EMBL/GenBank/DDBJ whole genome shotgun (WGS) entry which is preliminary data.</text>
</comment>
<dbReference type="PROSITE" id="PS51257">
    <property type="entry name" value="PROKAR_LIPOPROTEIN"/>
    <property type="match status" value="1"/>
</dbReference>
<evidence type="ECO:0000256" key="2">
    <source>
        <dbReference type="ARBA" id="ARBA00005695"/>
    </source>
</evidence>
<dbReference type="PROSITE" id="PS01040">
    <property type="entry name" value="SBP_BACTERIAL_5"/>
    <property type="match status" value="1"/>
</dbReference>